<evidence type="ECO:0000313" key="1">
    <source>
        <dbReference type="EMBL" id="MEQ2252739.1"/>
    </source>
</evidence>
<dbReference type="Proteomes" id="UP001482620">
    <property type="component" value="Unassembled WGS sequence"/>
</dbReference>
<gene>
    <name evidence="1" type="ORF">ILYODFUR_024882</name>
</gene>
<comment type="caution">
    <text evidence="1">The sequence shown here is derived from an EMBL/GenBank/DDBJ whole genome shotgun (WGS) entry which is preliminary data.</text>
</comment>
<protein>
    <submittedName>
        <fullName evidence="1">Uncharacterized protein</fullName>
    </submittedName>
</protein>
<sequence>MSVIWAANDCACVCLREIQSCYITTNCPAFSTLHPLLSHGASWHGARLHAYTSRKSLHMSKKDLQDKTVVTYFVTIHLAENCLCRTPASFINEKSYETLMKKLLTYLVKHHVQLHL</sequence>
<name>A0ABV0V5X0_9TELE</name>
<organism evidence="1 2">
    <name type="scientific">Ilyodon furcidens</name>
    <name type="common">goldbreast splitfin</name>
    <dbReference type="NCBI Taxonomy" id="33524"/>
    <lineage>
        <taxon>Eukaryota</taxon>
        <taxon>Metazoa</taxon>
        <taxon>Chordata</taxon>
        <taxon>Craniata</taxon>
        <taxon>Vertebrata</taxon>
        <taxon>Euteleostomi</taxon>
        <taxon>Actinopterygii</taxon>
        <taxon>Neopterygii</taxon>
        <taxon>Teleostei</taxon>
        <taxon>Neoteleostei</taxon>
        <taxon>Acanthomorphata</taxon>
        <taxon>Ovalentaria</taxon>
        <taxon>Atherinomorphae</taxon>
        <taxon>Cyprinodontiformes</taxon>
        <taxon>Goodeidae</taxon>
        <taxon>Ilyodon</taxon>
    </lineage>
</organism>
<dbReference type="EMBL" id="JAHRIQ010095673">
    <property type="protein sequence ID" value="MEQ2252739.1"/>
    <property type="molecule type" value="Genomic_DNA"/>
</dbReference>
<keyword evidence="2" id="KW-1185">Reference proteome</keyword>
<proteinExistence type="predicted"/>
<reference evidence="1 2" key="1">
    <citation type="submission" date="2021-06" db="EMBL/GenBank/DDBJ databases">
        <authorList>
            <person name="Palmer J.M."/>
        </authorList>
    </citation>
    <scope>NUCLEOTIDE SEQUENCE [LARGE SCALE GENOMIC DNA]</scope>
    <source>
        <strain evidence="2">if_2019</strain>
        <tissue evidence="1">Muscle</tissue>
    </source>
</reference>
<evidence type="ECO:0000313" key="2">
    <source>
        <dbReference type="Proteomes" id="UP001482620"/>
    </source>
</evidence>
<accession>A0ABV0V5X0</accession>